<reference evidence="3" key="1">
    <citation type="journal article" date="2015" name="PLoS ONE">
        <title>Comprehensive Evaluation of Toxoplasma gondii VEG and Neospora caninum LIV Genomes with Tachyzoite Stage Transcriptome and Proteome Defines Novel Transcript Features.</title>
        <authorList>
            <person name="Ramaprasad A."/>
            <person name="Mourier T."/>
            <person name="Naeem R."/>
            <person name="Malas T.B."/>
            <person name="Moussa E."/>
            <person name="Panigrahi A."/>
            <person name="Vermont S.J."/>
            <person name="Otto T.D."/>
            <person name="Wastling J."/>
            <person name="Pain A."/>
        </authorList>
    </citation>
    <scope>NUCLEOTIDE SEQUENCE</scope>
    <source>
        <strain evidence="3">Liverpool</strain>
    </source>
</reference>
<dbReference type="PROSITE" id="PS51673">
    <property type="entry name" value="SUZ"/>
    <property type="match status" value="1"/>
</dbReference>
<dbReference type="InterPro" id="IPR024771">
    <property type="entry name" value="SUZ"/>
</dbReference>
<accession>A0A0F7UHB0</accession>
<gene>
    <name evidence="3" type="ORF">BN1204_036890</name>
</gene>
<feature type="compositionally biased region" description="Polar residues" evidence="1">
    <location>
        <begin position="115"/>
        <end position="124"/>
    </location>
</feature>
<feature type="region of interest" description="Disordered" evidence="1">
    <location>
        <begin position="115"/>
        <end position="556"/>
    </location>
</feature>
<sequence length="914" mass="94149">MSRPGPSEELRAPSCSRSSSEESETRSPRTRTRRTESPCPFSPSAACLPTSSPDCASSACASSSVRLSSVSASSSAAPLCSSASEGKSKNGDDGVERSFPPLRGVWASRAKARQDASSSCLSSEAKTEDEEGGAKQPGLEEREGLSSAPVEASLLSLSVAGAEPAGEIYRSTERRIESETSLSPSPDASACEKTCKRKPDPVQKDENVSSHIINGAVRETDNTQSPNASPGIERTETKFGGGETQQSFSGTDEGMLSPGRKLVPHARMSGVSAPNAACEVSRSAFLPTSASPSSSPLPSPPPSSSPPSSPSSRSSSPASPLCSSKARGGVKTLLEGVGKGGDGAKPKKMIVLRRGDFSAPGSRPSLCATKERENEEDAPGTPSNGHVDGASRHEGPVGEVKQAGDQTEDEAAGGRRTPSLGGVGKSLEEREREYNELRARIFSASQRRSPASSPSACSPSFRPPRKNLTRSYQDRFDPEFMRSVIPPPGPSHPPLACGASVPSVSGLPRGAAPPPSPFRGSAGQRPSSAFSRGAGGHPRFEDHHSQAERPSPFVPACESGRSAYGALPREARHRFYGDKGAHHSGAFEARTQRSGFRRDPRLNREGLRDAGGMALSAPGGAEVHPTATRAAGGLGRQGEMNGLASSHEVYSTGGAIPGGDPTYGLFHQDDGQGRGGGIYPYRAVPPFAYPGFPAQPGCLPNPGDVGSPYSRAGGCIPAPPATSFSGVQPPLANVQAVASACAGLPTLPGAGFGNPCFPENCLPESLVGFVSPANEGWPGFPVDGHLVQGVGSTGVSCVSGCLYTSGDGAVSPSFVNVYGHSGGSQRLAHQSPNVVPPPPPPPVDGVGFFPYSNRPSRQNEVFQARVPGFSSAGGVSPGGHKARTAAKREVATAETEVGLDAVAHKGLPAAPWKS</sequence>
<feature type="compositionally biased region" description="Basic and acidic residues" evidence="1">
    <location>
        <begin position="538"/>
        <end position="547"/>
    </location>
</feature>
<feature type="compositionally biased region" description="Basic and acidic residues" evidence="1">
    <location>
        <begin position="86"/>
        <end position="96"/>
    </location>
</feature>
<organism evidence="3">
    <name type="scientific">Neospora caninum (strain Liverpool)</name>
    <dbReference type="NCBI Taxonomy" id="572307"/>
    <lineage>
        <taxon>Eukaryota</taxon>
        <taxon>Sar</taxon>
        <taxon>Alveolata</taxon>
        <taxon>Apicomplexa</taxon>
        <taxon>Conoidasida</taxon>
        <taxon>Coccidia</taxon>
        <taxon>Eucoccidiorida</taxon>
        <taxon>Eimeriorina</taxon>
        <taxon>Sarcocystidae</taxon>
        <taxon>Neospora</taxon>
    </lineage>
</organism>
<name>A0A0F7UHB0_NEOCL</name>
<dbReference type="AlphaFoldDB" id="A0A0F7UHB0"/>
<feature type="domain" description="SUZ" evidence="2">
    <location>
        <begin position="327"/>
        <end position="446"/>
    </location>
</feature>
<protein>
    <recommendedName>
        <fullName evidence="2">SUZ domain-containing protein</fullName>
    </recommendedName>
</protein>
<feature type="compositionally biased region" description="Basic and acidic residues" evidence="1">
    <location>
        <begin position="1"/>
        <end position="11"/>
    </location>
</feature>
<feature type="compositionally biased region" description="Basic and acidic residues" evidence="1">
    <location>
        <begin position="426"/>
        <end position="439"/>
    </location>
</feature>
<dbReference type="EMBL" id="LN714483">
    <property type="protein sequence ID" value="CEL67905.1"/>
    <property type="molecule type" value="Genomic_DNA"/>
</dbReference>
<feature type="compositionally biased region" description="Basic and acidic residues" evidence="1">
    <location>
        <begin position="193"/>
        <end position="208"/>
    </location>
</feature>
<feature type="compositionally biased region" description="Low complexity" evidence="1">
    <location>
        <begin position="74"/>
        <end position="84"/>
    </location>
</feature>
<feature type="region of interest" description="Disordered" evidence="1">
    <location>
        <begin position="74"/>
        <end position="101"/>
    </location>
</feature>
<proteinExistence type="predicted"/>
<evidence type="ECO:0000313" key="3">
    <source>
        <dbReference type="EMBL" id="CEL67905.1"/>
    </source>
</evidence>
<feature type="region of interest" description="Disordered" evidence="1">
    <location>
        <begin position="1"/>
        <end position="59"/>
    </location>
</feature>
<feature type="compositionally biased region" description="Low complexity" evidence="1">
    <location>
        <begin position="443"/>
        <end position="460"/>
    </location>
</feature>
<evidence type="ECO:0000256" key="1">
    <source>
        <dbReference type="SAM" id="MobiDB-lite"/>
    </source>
</evidence>
<evidence type="ECO:0000259" key="2">
    <source>
        <dbReference type="PROSITE" id="PS51673"/>
    </source>
</evidence>
<feature type="compositionally biased region" description="Low complexity" evidence="1">
    <location>
        <begin position="310"/>
        <end position="324"/>
    </location>
</feature>
<feature type="compositionally biased region" description="Low complexity" evidence="1">
    <location>
        <begin position="283"/>
        <end position="294"/>
    </location>
</feature>
<feature type="compositionally biased region" description="Pro residues" evidence="1">
    <location>
        <begin position="295"/>
        <end position="309"/>
    </location>
</feature>
<feature type="region of interest" description="Disordered" evidence="1">
    <location>
        <begin position="868"/>
        <end position="889"/>
    </location>
</feature>
<dbReference type="Pfam" id="PF12752">
    <property type="entry name" value="SUZ"/>
    <property type="match status" value="1"/>
</dbReference>